<evidence type="ECO:0000313" key="2">
    <source>
        <dbReference type="Proteomes" id="UP000293874"/>
    </source>
</evidence>
<proteinExistence type="predicted"/>
<keyword evidence="2" id="KW-1185">Reference proteome</keyword>
<organism evidence="1 2">
    <name type="scientific">Pseudobacter ginsenosidimutans</name>
    <dbReference type="NCBI Taxonomy" id="661488"/>
    <lineage>
        <taxon>Bacteria</taxon>
        <taxon>Pseudomonadati</taxon>
        <taxon>Bacteroidota</taxon>
        <taxon>Chitinophagia</taxon>
        <taxon>Chitinophagales</taxon>
        <taxon>Chitinophagaceae</taxon>
        <taxon>Pseudobacter</taxon>
    </lineage>
</organism>
<keyword evidence="1" id="KW-0808">Transferase</keyword>
<accession>A0A4Q7N5N6</accession>
<dbReference type="Proteomes" id="UP000293874">
    <property type="component" value="Unassembled WGS sequence"/>
</dbReference>
<dbReference type="AlphaFoldDB" id="A0A4Q7N5N6"/>
<dbReference type="InterPro" id="IPR029044">
    <property type="entry name" value="Nucleotide-diphossugar_trans"/>
</dbReference>
<evidence type="ECO:0000313" key="1">
    <source>
        <dbReference type="EMBL" id="RZS76366.1"/>
    </source>
</evidence>
<dbReference type="GO" id="GO:0016740">
    <property type="term" value="F:transferase activity"/>
    <property type="evidence" value="ECO:0007669"/>
    <property type="project" value="UniProtKB-KW"/>
</dbReference>
<dbReference type="EMBL" id="SGXA01000001">
    <property type="protein sequence ID" value="RZS76366.1"/>
    <property type="molecule type" value="Genomic_DNA"/>
</dbReference>
<reference evidence="1 2" key="1">
    <citation type="submission" date="2019-02" db="EMBL/GenBank/DDBJ databases">
        <title>Genomic Encyclopedia of Type Strains, Phase IV (KMG-IV): sequencing the most valuable type-strain genomes for metagenomic binning, comparative biology and taxonomic classification.</title>
        <authorList>
            <person name="Goeker M."/>
        </authorList>
    </citation>
    <scope>NUCLEOTIDE SEQUENCE [LARGE SCALE GENOMIC DNA]</scope>
    <source>
        <strain evidence="1 2">DSM 18116</strain>
    </source>
</reference>
<name>A0A4Q7N5N6_9BACT</name>
<dbReference type="SUPFAM" id="SSF53448">
    <property type="entry name" value="Nucleotide-diphospho-sugar transferases"/>
    <property type="match status" value="1"/>
</dbReference>
<gene>
    <name evidence="1" type="ORF">EV199_2249</name>
</gene>
<dbReference type="OrthoDB" id="186344at2"/>
<comment type="caution">
    <text evidence="1">The sequence shown here is derived from an EMBL/GenBank/DDBJ whole genome shotgun (WGS) entry which is preliminary data.</text>
</comment>
<protein>
    <submittedName>
        <fullName evidence="1">Galactosyl transferase GMA12/MNN10 family protein</fullName>
    </submittedName>
</protein>
<dbReference type="Gene3D" id="3.90.550.10">
    <property type="entry name" value="Spore Coat Polysaccharide Biosynthesis Protein SpsA, Chain A"/>
    <property type="match status" value="1"/>
</dbReference>
<dbReference type="RefSeq" id="WP_130540670.1">
    <property type="nucleotide sequence ID" value="NZ_CP042431.1"/>
</dbReference>
<sequence>MKIAFTICSNNYLSLARALAKSLAATGNDYHFIIGLVDKMDDRLAEWYKDVTILPCDQIGIPDLEEIAIKYSIAEFNTALKPFYFQHLFKQYPDAEYITFLDPDMLIYRKLQELEDGHKAYEILLTPHILHPMELDGKHPTEISYLSTGTFNLGFLSLRQGPNTTAFLDWWAERLRHFCYFDFPSGLFVDQKWVNLVPVFFESVFVIKHPGYNVAYWNLQERTLSKNNNNWFINQQYPLSIYHFSSVGIKQGLLFHKQQNRYTDADLPLNKELFMAYRQLVLDEGYLQTNPYSCYYVELHNNHVTQKMKSSFSGRMKLWLKGVIPAKQRAKLKKKLLDFANS</sequence>